<feature type="compositionally biased region" description="Low complexity" evidence="1">
    <location>
        <begin position="217"/>
        <end position="226"/>
    </location>
</feature>
<evidence type="ECO:0000313" key="2">
    <source>
        <dbReference type="EMBL" id="KAG5457624.1"/>
    </source>
</evidence>
<feature type="region of interest" description="Disordered" evidence="1">
    <location>
        <begin position="202"/>
        <end position="227"/>
    </location>
</feature>
<gene>
    <name evidence="2" type="ORF">BJ554DRAFT_2312</name>
</gene>
<dbReference type="OrthoDB" id="448448at2759"/>
<feature type="compositionally biased region" description="Basic and acidic residues" evidence="1">
    <location>
        <begin position="353"/>
        <end position="374"/>
    </location>
</feature>
<protein>
    <submittedName>
        <fullName evidence="2">Uncharacterized protein</fullName>
    </submittedName>
</protein>
<name>A0A8H7ZR30_9FUNG</name>
<feature type="region of interest" description="Disordered" evidence="1">
    <location>
        <begin position="268"/>
        <end position="374"/>
    </location>
</feature>
<dbReference type="Proteomes" id="UP000673691">
    <property type="component" value="Unassembled WGS sequence"/>
</dbReference>
<proteinExistence type="predicted"/>
<dbReference type="EMBL" id="JAEFCI010009764">
    <property type="protein sequence ID" value="KAG5457624.1"/>
    <property type="molecule type" value="Genomic_DNA"/>
</dbReference>
<dbReference type="AlphaFoldDB" id="A0A8H7ZR30"/>
<keyword evidence="3" id="KW-1185">Reference proteome</keyword>
<comment type="caution">
    <text evidence="2">The sequence shown here is derived from an EMBL/GenBank/DDBJ whole genome shotgun (WGS) entry which is preliminary data.</text>
</comment>
<dbReference type="Gene3D" id="3.40.50.300">
    <property type="entry name" value="P-loop containing nucleotide triphosphate hydrolases"/>
    <property type="match status" value="1"/>
</dbReference>
<reference evidence="2 3" key="1">
    <citation type="journal article" name="Sci. Rep.">
        <title>Genome-scale phylogenetic analyses confirm Olpidium as the closest living zoosporic fungus to the non-flagellated, terrestrial fungi.</title>
        <authorList>
            <person name="Chang Y."/>
            <person name="Rochon D."/>
            <person name="Sekimoto S."/>
            <person name="Wang Y."/>
            <person name="Chovatia M."/>
            <person name="Sandor L."/>
            <person name="Salamov A."/>
            <person name="Grigoriev I.V."/>
            <person name="Stajich J.E."/>
            <person name="Spatafora J.W."/>
        </authorList>
    </citation>
    <scope>NUCLEOTIDE SEQUENCE [LARGE SCALE GENOMIC DNA]</scope>
    <source>
        <strain evidence="2">S191</strain>
    </source>
</reference>
<evidence type="ECO:0000313" key="3">
    <source>
        <dbReference type="Proteomes" id="UP000673691"/>
    </source>
</evidence>
<accession>A0A8H7ZR30</accession>
<sequence>MALKEARHRFVRFDGAMVRSDRTRSIDVFRSDPDVPVILMSLKAGGVGYVLLIGKRFHLRCLKLIPQGSRLNLTVFRTSVPGNGSISLEFSGSDDLGILPLNRKPLIAFIGLDVRFLVYGEQEVDGSGRPSPRFPSTNPDFARPVSAAAKQQLSQLIPVVARSAATPAHAGQPAHSCDPALPVVESAAPNVSVETIRLEPQPEVNVLDAEPSKDSSRLSASPLSSLTQSLDATRTATAFDCTQEFLLSPSRPRPEAFSLSVDQAPETTQMSKDIHGTSGLLVSPPLLRATAGDHPEGASRASLSQVDDSSGARVIPSSSEILRSSAELHRRSAGADRGPPTPAPPAAAAQLGDLEHVSSERRETAVRHVHNADG</sequence>
<organism evidence="2 3">
    <name type="scientific">Olpidium bornovanus</name>
    <dbReference type="NCBI Taxonomy" id="278681"/>
    <lineage>
        <taxon>Eukaryota</taxon>
        <taxon>Fungi</taxon>
        <taxon>Fungi incertae sedis</taxon>
        <taxon>Olpidiomycota</taxon>
        <taxon>Olpidiomycotina</taxon>
        <taxon>Olpidiomycetes</taxon>
        <taxon>Olpidiales</taxon>
        <taxon>Olpidiaceae</taxon>
        <taxon>Olpidium</taxon>
    </lineage>
</organism>
<evidence type="ECO:0000256" key="1">
    <source>
        <dbReference type="SAM" id="MobiDB-lite"/>
    </source>
</evidence>
<dbReference type="InterPro" id="IPR027417">
    <property type="entry name" value="P-loop_NTPase"/>
</dbReference>